<evidence type="ECO:0000313" key="2">
    <source>
        <dbReference type="EMBL" id="KAB5490086.1"/>
    </source>
</evidence>
<dbReference type="PANTHER" id="PTHR11735:SF11">
    <property type="entry name" value="TRNA THREONYLCARBAMOYLADENOSINE BIOSYNTHESIS PROTEIN TSAB"/>
    <property type="match status" value="1"/>
</dbReference>
<evidence type="ECO:0000259" key="1">
    <source>
        <dbReference type="Pfam" id="PF00814"/>
    </source>
</evidence>
<gene>
    <name evidence="2" type="primary">tsaB</name>
    <name evidence="2" type="ORF">FOT42_006975</name>
</gene>
<comment type="caution">
    <text evidence="2">The sequence shown here is derived from an EMBL/GenBank/DDBJ whole genome shotgun (WGS) entry which is preliminary data.</text>
</comment>
<feature type="domain" description="Gcp-like" evidence="1">
    <location>
        <begin position="36"/>
        <end position="147"/>
    </location>
</feature>
<dbReference type="SUPFAM" id="SSF53067">
    <property type="entry name" value="Actin-like ATPase domain"/>
    <property type="match status" value="2"/>
</dbReference>
<dbReference type="OrthoDB" id="9784166at2"/>
<proteinExistence type="predicted"/>
<accession>A0A5N5IY07</accession>
<dbReference type="EMBL" id="VNIK02000003">
    <property type="protein sequence ID" value="KAB5490086.1"/>
    <property type="molecule type" value="Genomic_DNA"/>
</dbReference>
<dbReference type="NCBIfam" id="TIGR03725">
    <property type="entry name" value="T6A_YeaZ"/>
    <property type="match status" value="1"/>
</dbReference>
<dbReference type="AlphaFoldDB" id="A0A5N5IY07"/>
<dbReference type="GO" id="GO:0016740">
    <property type="term" value="F:transferase activity"/>
    <property type="evidence" value="ECO:0007669"/>
    <property type="project" value="UniProtKB-KW"/>
</dbReference>
<dbReference type="Pfam" id="PF00814">
    <property type="entry name" value="TsaD"/>
    <property type="match status" value="1"/>
</dbReference>
<dbReference type="Gene3D" id="3.30.420.40">
    <property type="match status" value="2"/>
</dbReference>
<dbReference type="CDD" id="cd24032">
    <property type="entry name" value="ASKHA_NBD_TsaB"/>
    <property type="match status" value="1"/>
</dbReference>
<dbReference type="InterPro" id="IPR043129">
    <property type="entry name" value="ATPase_NBD"/>
</dbReference>
<dbReference type="InterPro" id="IPR022496">
    <property type="entry name" value="T6A_TsaB"/>
</dbReference>
<dbReference type="RefSeq" id="WP_151889855.1">
    <property type="nucleotide sequence ID" value="NZ_VNIK02000003.1"/>
</dbReference>
<organism evidence="2 3">
    <name type="scientific">Flagellimonas hadalis</name>
    <dbReference type="NCBI Taxonomy" id="2597517"/>
    <lineage>
        <taxon>Bacteria</taxon>
        <taxon>Pseudomonadati</taxon>
        <taxon>Bacteroidota</taxon>
        <taxon>Flavobacteriia</taxon>
        <taxon>Flavobacteriales</taxon>
        <taxon>Flavobacteriaceae</taxon>
        <taxon>Flagellimonas</taxon>
    </lineage>
</organism>
<dbReference type="GO" id="GO:0002949">
    <property type="term" value="P:tRNA threonylcarbamoyladenosine modification"/>
    <property type="evidence" value="ECO:0007669"/>
    <property type="project" value="InterPro"/>
</dbReference>
<dbReference type="PANTHER" id="PTHR11735">
    <property type="entry name" value="TRNA N6-ADENOSINE THREONYLCARBAMOYLTRANSFERASE"/>
    <property type="match status" value="1"/>
</dbReference>
<reference evidence="2" key="1">
    <citation type="submission" date="2019-10" db="EMBL/GenBank/DDBJ databases">
        <title>Muricauda hadale sp. nov., a piezophilic bacterium isolated from hadopelagic water of the Mariana Trench.</title>
        <authorList>
            <person name="Wei Y."/>
        </authorList>
    </citation>
    <scope>NUCLEOTIDE SEQUENCE [LARGE SCALE GENOMIC DNA]</scope>
    <source>
        <strain evidence="2">MT-229</strain>
    </source>
</reference>
<dbReference type="Proteomes" id="UP000319204">
    <property type="component" value="Unassembled WGS sequence"/>
</dbReference>
<name>A0A5N5IY07_9FLAO</name>
<dbReference type="GO" id="GO:0005829">
    <property type="term" value="C:cytosol"/>
    <property type="evidence" value="ECO:0007669"/>
    <property type="project" value="TreeGrafter"/>
</dbReference>
<sequence length="225" mass="24993">MAVILNLETATTNCSVSISKGDETISLKENNAMDYSHSEQLHVYIKEALEEASLSFSDLDAVAISKGPGSYTGLRIGVSSAKGLCFSLGLPLISVPTLQGMAHQVKLEKGELAIPVLDARRMEVYSCVYDEKFEEVRETRAEIITESSFADFVSDRRVFVIGSGAQKCKEIIQHPNFYFDGEIVPSAKQMGPIAYQKYQAGQFEDVAYFEPYYLKDFVLQTKKKS</sequence>
<evidence type="ECO:0000313" key="3">
    <source>
        <dbReference type="Proteomes" id="UP000319204"/>
    </source>
</evidence>
<dbReference type="InterPro" id="IPR000905">
    <property type="entry name" value="Gcp-like_dom"/>
</dbReference>
<keyword evidence="3" id="KW-1185">Reference proteome</keyword>
<protein>
    <submittedName>
        <fullName evidence="2">tRNA (Adenosine(37)-N6)-threonylcarbamoyltransferase complex dimerization subunit type 1 TsaB</fullName>
    </submittedName>
</protein>